<evidence type="ECO:0000313" key="8">
    <source>
        <dbReference type="Proteomes" id="UP000235672"/>
    </source>
</evidence>
<dbReference type="Pfam" id="PF00165">
    <property type="entry name" value="HTH_AraC"/>
    <property type="match status" value="1"/>
</dbReference>
<dbReference type="Gene3D" id="1.10.10.60">
    <property type="entry name" value="Homeodomain-like"/>
    <property type="match status" value="1"/>
</dbReference>
<keyword evidence="5" id="KW-0804">Transcription</keyword>
<dbReference type="STRING" id="1745343.A0A2J6QQB8"/>
<evidence type="ECO:0000256" key="5">
    <source>
        <dbReference type="ARBA" id="ARBA00023163"/>
    </source>
</evidence>
<dbReference type="PROSITE" id="PS01124">
    <property type="entry name" value="HTH_ARAC_FAMILY_2"/>
    <property type="match status" value="1"/>
</dbReference>
<name>A0A2J6QQB8_9HELO</name>
<dbReference type="GO" id="GO:0008270">
    <property type="term" value="F:zinc ion binding"/>
    <property type="evidence" value="ECO:0007669"/>
    <property type="project" value="InterPro"/>
</dbReference>
<proteinExistence type="predicted"/>
<dbReference type="Proteomes" id="UP000235672">
    <property type="component" value="Unassembled WGS sequence"/>
</dbReference>
<comment type="cofactor">
    <cofactor evidence="1">
        <name>Zn(2+)</name>
        <dbReference type="ChEBI" id="CHEBI:29105"/>
    </cofactor>
</comment>
<dbReference type="SUPFAM" id="SSF46689">
    <property type="entry name" value="Homeodomain-like"/>
    <property type="match status" value="1"/>
</dbReference>
<protein>
    <recommendedName>
        <fullName evidence="6">HTH araC/xylS-type domain-containing protein</fullName>
    </recommendedName>
</protein>
<dbReference type="GO" id="GO:0032259">
    <property type="term" value="P:methylation"/>
    <property type="evidence" value="ECO:0007669"/>
    <property type="project" value="UniProtKB-KW"/>
</dbReference>
<sequence length="128" mass="14378">TRWAAVQSRNPRAASAFVYCVTTTRIYCRPTCPSRLARRANIVFHDTAADAETEGFRACKRCRPEIENGEGDPQKIAVEKACEMVRKEQDGTDAQKWSVKALASEVGLTESHFCRVFRKVMGMTVGEY</sequence>
<dbReference type="EMBL" id="KZ613464">
    <property type="protein sequence ID" value="PMD28455.1"/>
    <property type="molecule type" value="Genomic_DNA"/>
</dbReference>
<dbReference type="OrthoDB" id="2447880at2759"/>
<dbReference type="GO" id="GO:0008168">
    <property type="term" value="F:methyltransferase activity"/>
    <property type="evidence" value="ECO:0007669"/>
    <property type="project" value="UniProtKB-KW"/>
</dbReference>
<dbReference type="InterPro" id="IPR035451">
    <property type="entry name" value="Ada-like_dom_sf"/>
</dbReference>
<feature type="non-terminal residue" evidence="7">
    <location>
        <position position="1"/>
    </location>
</feature>
<evidence type="ECO:0000256" key="3">
    <source>
        <dbReference type="ARBA" id="ARBA00023015"/>
    </source>
</evidence>
<dbReference type="InterPro" id="IPR009057">
    <property type="entry name" value="Homeodomain-like_sf"/>
</dbReference>
<evidence type="ECO:0000256" key="4">
    <source>
        <dbReference type="ARBA" id="ARBA00023159"/>
    </source>
</evidence>
<dbReference type="Pfam" id="PF02805">
    <property type="entry name" value="Ada_Zn_binding"/>
    <property type="match status" value="1"/>
</dbReference>
<feature type="non-terminal residue" evidence="7">
    <location>
        <position position="128"/>
    </location>
</feature>
<evidence type="ECO:0000256" key="1">
    <source>
        <dbReference type="ARBA" id="ARBA00001947"/>
    </source>
</evidence>
<dbReference type="GO" id="GO:0006281">
    <property type="term" value="P:DNA repair"/>
    <property type="evidence" value="ECO:0007669"/>
    <property type="project" value="InterPro"/>
</dbReference>
<reference evidence="7 8" key="1">
    <citation type="submission" date="2016-05" db="EMBL/GenBank/DDBJ databases">
        <title>A degradative enzymes factory behind the ericoid mycorrhizal symbiosis.</title>
        <authorList>
            <consortium name="DOE Joint Genome Institute"/>
            <person name="Martino E."/>
            <person name="Morin E."/>
            <person name="Grelet G."/>
            <person name="Kuo A."/>
            <person name="Kohler A."/>
            <person name="Daghino S."/>
            <person name="Barry K."/>
            <person name="Choi C."/>
            <person name="Cichocki N."/>
            <person name="Clum A."/>
            <person name="Copeland A."/>
            <person name="Hainaut M."/>
            <person name="Haridas S."/>
            <person name="Labutti K."/>
            <person name="Lindquist E."/>
            <person name="Lipzen A."/>
            <person name="Khouja H.-R."/>
            <person name="Murat C."/>
            <person name="Ohm R."/>
            <person name="Olson A."/>
            <person name="Spatafora J."/>
            <person name="Veneault-Fourrey C."/>
            <person name="Henrissat B."/>
            <person name="Grigoriev I."/>
            <person name="Martin F."/>
            <person name="Perotto S."/>
        </authorList>
    </citation>
    <scope>NUCLEOTIDE SEQUENCE [LARGE SCALE GENOMIC DNA]</scope>
    <source>
        <strain evidence="7 8">UAMH 7357</strain>
    </source>
</reference>
<keyword evidence="4" id="KW-0010">Activator</keyword>
<evidence type="ECO:0000259" key="6">
    <source>
        <dbReference type="PROSITE" id="PS01124"/>
    </source>
</evidence>
<evidence type="ECO:0000313" key="7">
    <source>
        <dbReference type="EMBL" id="PMD28455.1"/>
    </source>
</evidence>
<organism evidence="7 8">
    <name type="scientific">Hyaloscypha hepaticicola</name>
    <dbReference type="NCBI Taxonomy" id="2082293"/>
    <lineage>
        <taxon>Eukaryota</taxon>
        <taxon>Fungi</taxon>
        <taxon>Dikarya</taxon>
        <taxon>Ascomycota</taxon>
        <taxon>Pezizomycotina</taxon>
        <taxon>Leotiomycetes</taxon>
        <taxon>Helotiales</taxon>
        <taxon>Hyaloscyphaceae</taxon>
        <taxon>Hyaloscypha</taxon>
    </lineage>
</organism>
<gene>
    <name evidence="7" type="ORF">NA56DRAFT_554045</name>
</gene>
<dbReference type="InterPro" id="IPR018060">
    <property type="entry name" value="HTH_AraC"/>
</dbReference>
<keyword evidence="2" id="KW-0808">Transferase</keyword>
<keyword evidence="8" id="KW-1185">Reference proteome</keyword>
<dbReference type="AlphaFoldDB" id="A0A2J6QQB8"/>
<feature type="domain" description="HTH araC/xylS-type" evidence="6">
    <location>
        <begin position="79"/>
        <end position="128"/>
    </location>
</feature>
<dbReference type="InterPro" id="IPR004026">
    <property type="entry name" value="Ada_DNA_repair_Zn-bd"/>
</dbReference>
<keyword evidence="3" id="KW-0805">Transcription regulation</keyword>
<accession>A0A2J6QQB8</accession>
<keyword evidence="2" id="KW-0489">Methyltransferase</keyword>
<dbReference type="GO" id="GO:0003700">
    <property type="term" value="F:DNA-binding transcription factor activity"/>
    <property type="evidence" value="ECO:0007669"/>
    <property type="project" value="InterPro"/>
</dbReference>
<evidence type="ECO:0000256" key="2">
    <source>
        <dbReference type="ARBA" id="ARBA00022603"/>
    </source>
</evidence>
<dbReference type="Gene3D" id="3.40.10.10">
    <property type="entry name" value="DNA Methylphosphotriester Repair Domain"/>
    <property type="match status" value="1"/>
</dbReference>
<dbReference type="SUPFAM" id="SSF57884">
    <property type="entry name" value="Ada DNA repair protein, N-terminal domain (N-Ada 10)"/>
    <property type="match status" value="1"/>
</dbReference>
<dbReference type="GO" id="GO:0043565">
    <property type="term" value="F:sequence-specific DNA binding"/>
    <property type="evidence" value="ECO:0007669"/>
    <property type="project" value="InterPro"/>
</dbReference>